<feature type="region of interest" description="Disordered" evidence="1">
    <location>
        <begin position="244"/>
        <end position="276"/>
    </location>
</feature>
<accession>A0AA39P3X6</accession>
<dbReference type="Proteomes" id="UP001175227">
    <property type="component" value="Unassembled WGS sequence"/>
</dbReference>
<keyword evidence="3" id="KW-1185">Reference proteome</keyword>
<feature type="compositionally biased region" description="Basic residues" evidence="1">
    <location>
        <begin position="31"/>
        <end position="43"/>
    </location>
</feature>
<proteinExistence type="predicted"/>
<gene>
    <name evidence="2" type="ORF">IW261DRAFT_1488886</name>
</gene>
<dbReference type="AlphaFoldDB" id="A0AA39P3X6"/>
<sequence>MDRHLRTPNRAHPILQILHDLPEPRNTPHPSRLHNPTHTRRPIRVPTQIPPQHREMLVYHLRMPDPLPNTRRFRLQELVIRGEDLPLGPPAQDLYRLPPRDTLVRLSHSRYLRLQFLGDPPPVSVHLRNYVEESGHARGEEREPELQALHQSAERPAQGIVHHSHSAHAKHAATPFDFVPSRRVQIPNRILEISNDKSRLNREIRAQKPLKAPPRVLPEDRERGQVIQQRLPLRVARHILEYTRIQHHPTNPSKNHHHREEPTHEGRASPNPPVPSSKSIMKWTCWRCEWMTSAACALSTHSGAQAGAARTRSWSAVAEEQYAEAESTVVHRREMAASAERPPRVAMKESRAMNRVIETRGGGGGGGGGILVVGNVVKLWW</sequence>
<name>A0AA39P3X6_9AGAR</name>
<reference evidence="2" key="1">
    <citation type="submission" date="2023-06" db="EMBL/GenBank/DDBJ databases">
        <authorList>
            <consortium name="Lawrence Berkeley National Laboratory"/>
            <person name="Ahrendt S."/>
            <person name="Sahu N."/>
            <person name="Indic B."/>
            <person name="Wong-Bajracharya J."/>
            <person name="Merenyi Z."/>
            <person name="Ke H.-M."/>
            <person name="Monk M."/>
            <person name="Kocsube S."/>
            <person name="Drula E."/>
            <person name="Lipzen A."/>
            <person name="Balint B."/>
            <person name="Henrissat B."/>
            <person name="Andreopoulos B."/>
            <person name="Martin F.M."/>
            <person name="Harder C.B."/>
            <person name="Rigling D."/>
            <person name="Ford K.L."/>
            <person name="Foster G.D."/>
            <person name="Pangilinan J."/>
            <person name="Papanicolaou A."/>
            <person name="Barry K."/>
            <person name="LaButti K."/>
            <person name="Viragh M."/>
            <person name="Koriabine M."/>
            <person name="Yan M."/>
            <person name="Riley R."/>
            <person name="Champramary S."/>
            <person name="Plett K.L."/>
            <person name="Tsai I.J."/>
            <person name="Slot J."/>
            <person name="Sipos G."/>
            <person name="Plett J."/>
            <person name="Nagy L.G."/>
            <person name="Grigoriev I.V."/>
        </authorList>
    </citation>
    <scope>NUCLEOTIDE SEQUENCE</scope>
    <source>
        <strain evidence="2">ICMP 16352</strain>
    </source>
</reference>
<evidence type="ECO:0000313" key="3">
    <source>
        <dbReference type="Proteomes" id="UP001175227"/>
    </source>
</evidence>
<feature type="compositionally biased region" description="Basic and acidic residues" evidence="1">
    <location>
        <begin position="258"/>
        <end position="267"/>
    </location>
</feature>
<organism evidence="2 3">
    <name type="scientific">Armillaria novae-zelandiae</name>
    <dbReference type="NCBI Taxonomy" id="153914"/>
    <lineage>
        <taxon>Eukaryota</taxon>
        <taxon>Fungi</taxon>
        <taxon>Dikarya</taxon>
        <taxon>Basidiomycota</taxon>
        <taxon>Agaricomycotina</taxon>
        <taxon>Agaricomycetes</taxon>
        <taxon>Agaricomycetidae</taxon>
        <taxon>Agaricales</taxon>
        <taxon>Marasmiineae</taxon>
        <taxon>Physalacriaceae</taxon>
        <taxon>Armillaria</taxon>
    </lineage>
</organism>
<dbReference type="EMBL" id="JAUEPR010000018">
    <property type="protein sequence ID" value="KAK0477130.1"/>
    <property type="molecule type" value="Genomic_DNA"/>
</dbReference>
<comment type="caution">
    <text evidence="2">The sequence shown here is derived from an EMBL/GenBank/DDBJ whole genome shotgun (WGS) entry which is preliminary data.</text>
</comment>
<protein>
    <submittedName>
        <fullName evidence="2">Uncharacterized protein</fullName>
    </submittedName>
</protein>
<evidence type="ECO:0000256" key="1">
    <source>
        <dbReference type="SAM" id="MobiDB-lite"/>
    </source>
</evidence>
<feature type="region of interest" description="Disordered" evidence="1">
    <location>
        <begin position="21"/>
        <end position="45"/>
    </location>
</feature>
<evidence type="ECO:0000313" key="2">
    <source>
        <dbReference type="EMBL" id="KAK0477130.1"/>
    </source>
</evidence>